<sequence>MTPVIAEHKETRSYYVIVPEIRFFASLRYCYRPSGTGHMALLEVRRAQQGSCCTGSIPPCRGSITMKKAAAEVAPRPWHTAAGAWLCDRCCGPPWPRSPAAAVRGPRGVQHRVIGREGLHKLCGPATVATSAQWSWCCAATRSPTPCRISPSMPPSSFLSPALPLPSWLACRPRVRRPTVQAGSCSLPDVRTVVPRRPSIFALGRAVLPARARSAAVARPSLPRACRSG</sequence>
<accession>A0ABN9PDY9</accession>
<evidence type="ECO:0000313" key="1">
    <source>
        <dbReference type="EMBL" id="CAK0789438.1"/>
    </source>
</evidence>
<proteinExistence type="predicted"/>
<gene>
    <name evidence="1" type="ORF">PCOR1329_LOCUS1001</name>
</gene>
<organism evidence="1 2">
    <name type="scientific">Prorocentrum cordatum</name>
    <dbReference type="NCBI Taxonomy" id="2364126"/>
    <lineage>
        <taxon>Eukaryota</taxon>
        <taxon>Sar</taxon>
        <taxon>Alveolata</taxon>
        <taxon>Dinophyceae</taxon>
        <taxon>Prorocentrales</taxon>
        <taxon>Prorocentraceae</taxon>
        <taxon>Prorocentrum</taxon>
    </lineage>
</organism>
<name>A0ABN9PDY9_9DINO</name>
<reference evidence="1" key="1">
    <citation type="submission" date="2023-10" db="EMBL/GenBank/DDBJ databases">
        <authorList>
            <person name="Chen Y."/>
            <person name="Shah S."/>
            <person name="Dougan E. K."/>
            <person name="Thang M."/>
            <person name="Chan C."/>
        </authorList>
    </citation>
    <scope>NUCLEOTIDE SEQUENCE [LARGE SCALE GENOMIC DNA]</scope>
</reference>
<dbReference type="Proteomes" id="UP001189429">
    <property type="component" value="Unassembled WGS sequence"/>
</dbReference>
<comment type="caution">
    <text evidence="1">The sequence shown here is derived from an EMBL/GenBank/DDBJ whole genome shotgun (WGS) entry which is preliminary data.</text>
</comment>
<dbReference type="EMBL" id="CAUYUJ010000234">
    <property type="protein sequence ID" value="CAK0789438.1"/>
    <property type="molecule type" value="Genomic_DNA"/>
</dbReference>
<keyword evidence="2" id="KW-1185">Reference proteome</keyword>
<evidence type="ECO:0000313" key="2">
    <source>
        <dbReference type="Proteomes" id="UP001189429"/>
    </source>
</evidence>
<protein>
    <submittedName>
        <fullName evidence="1">Uncharacterized protein</fullName>
    </submittedName>
</protein>